<dbReference type="Proteomes" id="UP001172102">
    <property type="component" value="Unassembled WGS sequence"/>
</dbReference>
<evidence type="ECO:0000313" key="2">
    <source>
        <dbReference type="Proteomes" id="UP001172102"/>
    </source>
</evidence>
<name>A0AA40B039_9PEZI</name>
<comment type="caution">
    <text evidence="1">The sequence shown here is derived from an EMBL/GenBank/DDBJ whole genome shotgun (WGS) entry which is preliminary data.</text>
</comment>
<sequence length="202" mass="21580">MPDAADRTYPTTLTTTLAPTTLPITNLATTIDAVTLIDPWPLSPDPERAPLTLTATAVTQRTILVSTTTTRTALTSVATYLVWPPQPFDMPEWVTPGCQYPDPDMACSARGSSIKPDGRCLELKRETRCAAQCLLKDWTWWCATGGAPIGRVCEGPEGVNGTVAAGDFALVLGEPCDHTDYKPGCKICPFEDPGDGVWVGPG</sequence>
<accession>A0AA40B039</accession>
<protein>
    <submittedName>
        <fullName evidence="1">Uncharacterized protein</fullName>
    </submittedName>
</protein>
<gene>
    <name evidence="1" type="ORF">B0H67DRAFT_641568</name>
</gene>
<dbReference type="AlphaFoldDB" id="A0AA40B039"/>
<organism evidence="1 2">
    <name type="scientific">Lasiosphaeris hirsuta</name>
    <dbReference type="NCBI Taxonomy" id="260670"/>
    <lineage>
        <taxon>Eukaryota</taxon>
        <taxon>Fungi</taxon>
        <taxon>Dikarya</taxon>
        <taxon>Ascomycota</taxon>
        <taxon>Pezizomycotina</taxon>
        <taxon>Sordariomycetes</taxon>
        <taxon>Sordariomycetidae</taxon>
        <taxon>Sordariales</taxon>
        <taxon>Lasiosphaeriaceae</taxon>
        <taxon>Lasiosphaeris</taxon>
    </lineage>
</organism>
<keyword evidence="2" id="KW-1185">Reference proteome</keyword>
<evidence type="ECO:0000313" key="1">
    <source>
        <dbReference type="EMBL" id="KAK0725117.1"/>
    </source>
</evidence>
<proteinExistence type="predicted"/>
<dbReference type="EMBL" id="JAUKUA010000002">
    <property type="protein sequence ID" value="KAK0725117.1"/>
    <property type="molecule type" value="Genomic_DNA"/>
</dbReference>
<reference evidence="1" key="1">
    <citation type="submission" date="2023-06" db="EMBL/GenBank/DDBJ databases">
        <title>Genome-scale phylogeny and comparative genomics of the fungal order Sordariales.</title>
        <authorList>
            <consortium name="Lawrence Berkeley National Laboratory"/>
            <person name="Hensen N."/>
            <person name="Bonometti L."/>
            <person name="Westerberg I."/>
            <person name="Brannstrom I.O."/>
            <person name="Guillou S."/>
            <person name="Cros-Aarteil S."/>
            <person name="Calhoun S."/>
            <person name="Haridas S."/>
            <person name="Kuo A."/>
            <person name="Mondo S."/>
            <person name="Pangilinan J."/>
            <person name="Riley R."/>
            <person name="Labutti K."/>
            <person name="Andreopoulos B."/>
            <person name="Lipzen A."/>
            <person name="Chen C."/>
            <person name="Yanf M."/>
            <person name="Daum C."/>
            <person name="Ng V."/>
            <person name="Clum A."/>
            <person name="Steindorff A."/>
            <person name="Ohm R."/>
            <person name="Martin F."/>
            <person name="Silar P."/>
            <person name="Natvig D."/>
            <person name="Lalanne C."/>
            <person name="Gautier V."/>
            <person name="Ament-Velasquez S.L."/>
            <person name="Kruys A."/>
            <person name="Hutchinson M.I."/>
            <person name="Powell A.J."/>
            <person name="Barry K."/>
            <person name="Miller A.N."/>
            <person name="Grigoriev I.V."/>
            <person name="Debuchy R."/>
            <person name="Gladieux P."/>
            <person name="Thoren M.H."/>
            <person name="Johannesson H."/>
        </authorList>
    </citation>
    <scope>NUCLEOTIDE SEQUENCE</scope>
    <source>
        <strain evidence="1">SMH4607-1</strain>
    </source>
</reference>